<protein>
    <submittedName>
        <fullName evidence="2">Ferrochelatase</fullName>
    </submittedName>
</protein>
<dbReference type="Gene3D" id="3.80.30.20">
    <property type="entry name" value="tm_1862 like domain"/>
    <property type="match status" value="1"/>
</dbReference>
<dbReference type="STRING" id="195103.CPF_2190"/>
<sequence>MYIKIYLNDLKYRYDVYQMFNIFYTFKELKFVNKDEERDYDVFISENMVKISEGDNSFSYEFKEGYGFKTELKKGIFKFLSETLKDEYPWGTLVGIRPSKIALSLIREGKSEEEIIKYFEDNYMAREEKAKLCIEVAEREESFVNKEEKNISIYVGMPFCPTRCLYCSFAANPIAGCKKDIEPYLEALSKEISAISDYVSKKGLKIETVYFGGGTPTSVNNEHFEVLMKHIYDSFVNNKGIKEFTVECGRPDSITEEKLKTMKRYEVSRISINPQSMNDKTLKSIGRGHLTEDVVDKFNLARSLDFDNINMDIIIGLPNEDISEVSKTCSMIKDLNPDSLTIHGMSIKRASRLHENLVLHNTITIAEQKNLNKMYEMSKVLGRELNMHPYYMYRQKNMVGNMENVGYSKDNKECIYNIQMIEDKQTIIALGADAVSKVVFLEEDKNRIERFANVKDVKEYVKRIEEMVEGKIELLDTLYK</sequence>
<dbReference type="NCBIfam" id="TIGR03994">
    <property type="entry name" value="rSAM_HemZ"/>
    <property type="match status" value="1"/>
</dbReference>
<dbReference type="EMBL" id="CP000246">
    <property type="protein sequence ID" value="ABG84862.1"/>
    <property type="molecule type" value="Genomic_DNA"/>
</dbReference>
<dbReference type="SUPFAM" id="SSF102114">
    <property type="entry name" value="Radical SAM enzymes"/>
    <property type="match status" value="1"/>
</dbReference>
<dbReference type="SFLD" id="SFLDS00029">
    <property type="entry name" value="Radical_SAM"/>
    <property type="match status" value="1"/>
</dbReference>
<dbReference type="InterPro" id="IPR007197">
    <property type="entry name" value="rSAM"/>
</dbReference>
<feature type="domain" description="Radical SAM core" evidence="1">
    <location>
        <begin position="143"/>
        <end position="384"/>
    </location>
</feature>
<evidence type="ECO:0000313" key="3">
    <source>
        <dbReference type="Proteomes" id="UP000001823"/>
    </source>
</evidence>
<dbReference type="GO" id="GO:0003824">
    <property type="term" value="F:catalytic activity"/>
    <property type="evidence" value="ECO:0007669"/>
    <property type="project" value="InterPro"/>
</dbReference>
<dbReference type="Pfam" id="PF04055">
    <property type="entry name" value="Radical_SAM"/>
    <property type="match status" value="1"/>
</dbReference>
<reference evidence="2 3" key="1">
    <citation type="journal article" date="2006" name="Genome Res.">
        <title>Skewed genomic variability in strains of the toxigenic bacterial pathogen, Clostridium perfringens.</title>
        <authorList>
            <person name="Myers G.S."/>
            <person name="Rasko D.A."/>
            <person name="Cheung J.K."/>
            <person name="Ravel J."/>
            <person name="Seshadri R."/>
            <person name="Deboy R.T."/>
            <person name="Ren Q."/>
            <person name="Varga J."/>
            <person name="Awad M.M."/>
            <person name="Brinkac L.M."/>
            <person name="Daugherty S.C."/>
            <person name="Haft D.H."/>
            <person name="Dodson R.J."/>
            <person name="Madupu R."/>
            <person name="Nelson W.C."/>
            <person name="Rosovitz M.J."/>
            <person name="Sullivan S.A."/>
            <person name="Khouri H."/>
            <person name="Dimitrov G.I."/>
            <person name="Watkins K.L."/>
            <person name="Mulligan S."/>
            <person name="Benton J."/>
            <person name="Radune D."/>
            <person name="Fisher D.J."/>
            <person name="Atkins H.S."/>
            <person name="Hiscox T."/>
            <person name="Jost B.H."/>
            <person name="Billington S.J."/>
            <person name="Songer J.G."/>
            <person name="McClane B.A."/>
            <person name="Titball R.W."/>
            <person name="Rood J.I."/>
            <person name="Melville S.B."/>
            <person name="Paulsen I.T."/>
        </authorList>
    </citation>
    <scope>NUCLEOTIDE SEQUENCE [LARGE SCALE GENOMIC DNA]</scope>
    <source>
        <strain evidence="3">ATCC 13124 / DSM 756 / JCM 1290 / NCIMB 6125 / NCTC 8237 / S 107 / Type A</strain>
    </source>
</reference>
<dbReference type="InterPro" id="IPR058240">
    <property type="entry name" value="rSAM_sf"/>
</dbReference>
<accession>A0A0H2YUV6</accession>
<dbReference type="InterPro" id="IPR034505">
    <property type="entry name" value="Coproporphyrinogen-III_oxidase"/>
</dbReference>
<dbReference type="AlphaFoldDB" id="A0A0H2YUV6"/>
<dbReference type="SMART" id="SM00729">
    <property type="entry name" value="Elp3"/>
    <property type="match status" value="1"/>
</dbReference>
<dbReference type="NCBIfam" id="NF006060">
    <property type="entry name" value="PRK08207.1-3"/>
    <property type="match status" value="1"/>
</dbReference>
<dbReference type="GO" id="GO:0006779">
    <property type="term" value="P:porphyrin-containing compound biosynthetic process"/>
    <property type="evidence" value="ECO:0007669"/>
    <property type="project" value="TreeGrafter"/>
</dbReference>
<dbReference type="GO" id="GO:0005737">
    <property type="term" value="C:cytoplasm"/>
    <property type="evidence" value="ECO:0007669"/>
    <property type="project" value="TreeGrafter"/>
</dbReference>
<evidence type="ECO:0000313" key="2">
    <source>
        <dbReference type="EMBL" id="ABG84862.1"/>
    </source>
</evidence>
<dbReference type="GO" id="GO:0051539">
    <property type="term" value="F:4 iron, 4 sulfur cluster binding"/>
    <property type="evidence" value="ECO:0007669"/>
    <property type="project" value="TreeGrafter"/>
</dbReference>
<dbReference type="InterPro" id="IPR023404">
    <property type="entry name" value="rSAM_horseshoe"/>
</dbReference>
<dbReference type="SFLD" id="SFLDF00310">
    <property type="entry name" value="oxygen-independent_coproporphy"/>
    <property type="match status" value="1"/>
</dbReference>
<dbReference type="PANTHER" id="PTHR13932:SF1">
    <property type="entry name" value="OXYGEN-INDEPENDENT COPROPORPHYRINOGEN-III OXIDASE-LIKE PROTEIN HEMZ"/>
    <property type="match status" value="1"/>
</dbReference>
<evidence type="ECO:0000259" key="1">
    <source>
        <dbReference type="PROSITE" id="PS51918"/>
    </source>
</evidence>
<dbReference type="HOGENOM" id="CLU_029256_1_0_9"/>
<dbReference type="eggNOG" id="COG0635">
    <property type="taxonomic scope" value="Bacteria"/>
</dbReference>
<gene>
    <name evidence="2" type="ordered locus">CPF_2190</name>
</gene>
<dbReference type="KEGG" id="cpf:CPF_2190"/>
<proteinExistence type="predicted"/>
<dbReference type="RefSeq" id="WP_011591001.1">
    <property type="nucleotide sequence ID" value="NC_008261.1"/>
</dbReference>
<dbReference type="InterPro" id="IPR023995">
    <property type="entry name" value="HemZ"/>
</dbReference>
<dbReference type="Proteomes" id="UP000001823">
    <property type="component" value="Chromosome"/>
</dbReference>
<dbReference type="SFLD" id="SFLDG01065">
    <property type="entry name" value="anaerobic_coproporphyrinogen-I"/>
    <property type="match status" value="1"/>
</dbReference>
<dbReference type="GeneID" id="93001529"/>
<keyword evidence="3" id="KW-1185">Reference proteome</keyword>
<dbReference type="SFLD" id="SFLDG01082">
    <property type="entry name" value="B12-binding_domain_containing"/>
    <property type="match status" value="1"/>
</dbReference>
<organism evidence="2 3">
    <name type="scientific">Clostridium perfringens (strain ATCC 13124 / DSM 756 / JCM 1290 / NCIMB 6125 / NCTC 8237 / Type A)</name>
    <dbReference type="NCBI Taxonomy" id="195103"/>
    <lineage>
        <taxon>Bacteria</taxon>
        <taxon>Bacillati</taxon>
        <taxon>Bacillota</taxon>
        <taxon>Clostridia</taxon>
        <taxon>Eubacteriales</taxon>
        <taxon>Clostridiaceae</taxon>
        <taxon>Clostridium</taxon>
    </lineage>
</organism>
<name>A0A0H2YUV6_CLOP1</name>
<dbReference type="PANTHER" id="PTHR13932">
    <property type="entry name" value="COPROPORPHYRINIGEN III OXIDASE"/>
    <property type="match status" value="1"/>
</dbReference>
<dbReference type="CDD" id="cd01335">
    <property type="entry name" value="Radical_SAM"/>
    <property type="match status" value="1"/>
</dbReference>
<dbReference type="InterPro" id="IPR006638">
    <property type="entry name" value="Elp3/MiaA/NifB-like_rSAM"/>
</dbReference>
<dbReference type="PROSITE" id="PS51918">
    <property type="entry name" value="RADICAL_SAM"/>
    <property type="match status" value="1"/>
</dbReference>
<dbReference type="PaxDb" id="195103-CPF_2190"/>